<accession>A0ABP5ZRN3</accession>
<keyword evidence="1" id="KW-0812">Transmembrane</keyword>
<keyword evidence="1" id="KW-1133">Transmembrane helix</keyword>
<protein>
    <recommendedName>
        <fullName evidence="4">Integral membrane protein</fullName>
    </recommendedName>
</protein>
<dbReference type="Proteomes" id="UP001501358">
    <property type="component" value="Unassembled WGS sequence"/>
</dbReference>
<keyword evidence="3" id="KW-1185">Reference proteome</keyword>
<proteinExistence type="predicted"/>
<evidence type="ECO:0000256" key="1">
    <source>
        <dbReference type="SAM" id="Phobius"/>
    </source>
</evidence>
<dbReference type="RefSeq" id="WP_344385058.1">
    <property type="nucleotide sequence ID" value="NZ_BAAATA010000033.1"/>
</dbReference>
<feature type="transmembrane region" description="Helical" evidence="1">
    <location>
        <begin position="21"/>
        <end position="42"/>
    </location>
</feature>
<gene>
    <name evidence="2" type="ORF">GCM10010406_44930</name>
</gene>
<feature type="transmembrane region" description="Helical" evidence="1">
    <location>
        <begin position="148"/>
        <end position="166"/>
    </location>
</feature>
<feature type="transmembrane region" description="Helical" evidence="1">
    <location>
        <begin position="122"/>
        <end position="141"/>
    </location>
</feature>
<organism evidence="2 3">
    <name type="scientific">Streptomyces thermolineatus</name>
    <dbReference type="NCBI Taxonomy" id="44033"/>
    <lineage>
        <taxon>Bacteria</taxon>
        <taxon>Bacillati</taxon>
        <taxon>Actinomycetota</taxon>
        <taxon>Actinomycetes</taxon>
        <taxon>Kitasatosporales</taxon>
        <taxon>Streptomycetaceae</taxon>
        <taxon>Streptomyces</taxon>
    </lineage>
</organism>
<evidence type="ECO:0008006" key="4">
    <source>
        <dbReference type="Google" id="ProtNLM"/>
    </source>
</evidence>
<sequence length="167" mass="17296">MPKPKQKRSRTRRVGESAFGLLLLLGRAVAAVVVLVLLAAGVRTSWGTAQHVLLNGREQGTVTVASCGEDVCRGRFVPELEGGRERTVRIDASQVRRDGGEVDVAVVPGTDEVVRTGWGGGLHAWTPLGGALLLASPVMAGGLGLRRTAWAAAGAGLALLGAAFLLL</sequence>
<reference evidence="3" key="1">
    <citation type="journal article" date="2019" name="Int. J. Syst. Evol. Microbiol.">
        <title>The Global Catalogue of Microorganisms (GCM) 10K type strain sequencing project: providing services to taxonomists for standard genome sequencing and annotation.</title>
        <authorList>
            <consortium name="The Broad Institute Genomics Platform"/>
            <consortium name="The Broad Institute Genome Sequencing Center for Infectious Disease"/>
            <person name="Wu L."/>
            <person name="Ma J."/>
        </authorList>
    </citation>
    <scope>NUCLEOTIDE SEQUENCE [LARGE SCALE GENOMIC DNA]</scope>
    <source>
        <strain evidence="3">JCM 6307</strain>
    </source>
</reference>
<keyword evidence="1" id="KW-0472">Membrane</keyword>
<name>A0ABP5ZRN3_9ACTN</name>
<evidence type="ECO:0000313" key="2">
    <source>
        <dbReference type="EMBL" id="GAA2503367.1"/>
    </source>
</evidence>
<dbReference type="EMBL" id="BAAATA010000033">
    <property type="protein sequence ID" value="GAA2503367.1"/>
    <property type="molecule type" value="Genomic_DNA"/>
</dbReference>
<evidence type="ECO:0000313" key="3">
    <source>
        <dbReference type="Proteomes" id="UP001501358"/>
    </source>
</evidence>
<comment type="caution">
    <text evidence="2">The sequence shown here is derived from an EMBL/GenBank/DDBJ whole genome shotgun (WGS) entry which is preliminary data.</text>
</comment>